<evidence type="ECO:0000256" key="1">
    <source>
        <dbReference type="ARBA" id="ARBA00022737"/>
    </source>
</evidence>
<gene>
    <name evidence="4" type="ORF">KSP39_PZI006763</name>
</gene>
<dbReference type="PANTHER" id="PTHR24173">
    <property type="entry name" value="ANKYRIN REPEAT CONTAINING"/>
    <property type="match status" value="1"/>
</dbReference>
<dbReference type="InterPro" id="IPR013783">
    <property type="entry name" value="Ig-like_fold"/>
</dbReference>
<accession>A0AAP0GAE8</accession>
<dbReference type="InterPro" id="IPR036770">
    <property type="entry name" value="Ankyrin_rpt-contain_sf"/>
</dbReference>
<keyword evidence="1" id="KW-0677">Repeat</keyword>
<keyword evidence="2 3" id="KW-0040">ANK repeat</keyword>
<dbReference type="Gene3D" id="2.60.40.10">
    <property type="entry name" value="Immunoglobulins"/>
    <property type="match status" value="1"/>
</dbReference>
<dbReference type="PROSITE" id="PS50088">
    <property type="entry name" value="ANK_REPEAT"/>
    <property type="match status" value="3"/>
</dbReference>
<dbReference type="PROSITE" id="PS50297">
    <property type="entry name" value="ANK_REP_REGION"/>
    <property type="match status" value="3"/>
</dbReference>
<sequence>MDRIVKVEADQVELNFRPSARCTAAIKVTSLVHTIPVAVKLTTTRPAAYTFSPDSVALLHPLSTIVFTLVLLPTSTPPLSSPPDSILVDAVPALSIRRTNSSALRRLFSSPSLSVFRDASVLIHLLGSQTLFSLRFPSSLQRDLLPRIIQSCSARDLSAVLPLAAHAGAGNAVSALLSGGADPNTRNAAGKPAISLAVSAGSAEAVEALLESGAVDRPFHEAAAKNRTDLIALLLAWTGSGLGFDWTAAPDPDGRTPVHYAAATGALDVLRLCLSSGGDPNRPDANGWTPLHCSAAGGLLPAAEFLIFSSDFDLRRALTREKRGERRTPFDLAVEKGHAHLYDLLLPGGEVIRAARCGGAGEVAMAVRATGRVLERDQNGWTALHVAAFKGRTEAARELVESGAELEAVDDAGYTPLRCAVEAGRTEVALLLIGYGARTGLKGYIRSKSGVIGRTCTAGSGAVSGLSPVRESCATAVSSALVNSGNSSNIVRSILKRGYSF</sequence>
<feature type="repeat" description="ANK" evidence="3">
    <location>
        <begin position="253"/>
        <end position="285"/>
    </location>
</feature>
<dbReference type="SMART" id="SM00248">
    <property type="entry name" value="ANK"/>
    <property type="match status" value="7"/>
</dbReference>
<keyword evidence="5" id="KW-1185">Reference proteome</keyword>
<evidence type="ECO:0000256" key="2">
    <source>
        <dbReference type="ARBA" id="ARBA00023043"/>
    </source>
</evidence>
<feature type="repeat" description="ANK" evidence="3">
    <location>
        <begin position="412"/>
        <end position="444"/>
    </location>
</feature>
<dbReference type="EMBL" id="JBBWWQ010000005">
    <property type="protein sequence ID" value="KAK8947404.1"/>
    <property type="molecule type" value="Genomic_DNA"/>
</dbReference>
<organism evidence="4 5">
    <name type="scientific">Platanthera zijinensis</name>
    <dbReference type="NCBI Taxonomy" id="2320716"/>
    <lineage>
        <taxon>Eukaryota</taxon>
        <taxon>Viridiplantae</taxon>
        <taxon>Streptophyta</taxon>
        <taxon>Embryophyta</taxon>
        <taxon>Tracheophyta</taxon>
        <taxon>Spermatophyta</taxon>
        <taxon>Magnoliopsida</taxon>
        <taxon>Liliopsida</taxon>
        <taxon>Asparagales</taxon>
        <taxon>Orchidaceae</taxon>
        <taxon>Orchidoideae</taxon>
        <taxon>Orchideae</taxon>
        <taxon>Orchidinae</taxon>
        <taxon>Platanthera</taxon>
    </lineage>
</organism>
<evidence type="ECO:0000313" key="4">
    <source>
        <dbReference type="EMBL" id="KAK8947404.1"/>
    </source>
</evidence>
<dbReference type="AlphaFoldDB" id="A0AAP0GAE8"/>
<dbReference type="PANTHER" id="PTHR24173:SF74">
    <property type="entry name" value="ANKYRIN REPEAT DOMAIN-CONTAINING PROTEIN 16"/>
    <property type="match status" value="1"/>
</dbReference>
<name>A0AAP0GAE8_9ASPA</name>
<proteinExistence type="predicted"/>
<reference evidence="4 5" key="1">
    <citation type="journal article" date="2022" name="Nat. Plants">
        <title>Genomes of leafy and leafless Platanthera orchids illuminate the evolution of mycoheterotrophy.</title>
        <authorList>
            <person name="Li M.H."/>
            <person name="Liu K.W."/>
            <person name="Li Z."/>
            <person name="Lu H.C."/>
            <person name="Ye Q.L."/>
            <person name="Zhang D."/>
            <person name="Wang J.Y."/>
            <person name="Li Y.F."/>
            <person name="Zhong Z.M."/>
            <person name="Liu X."/>
            <person name="Yu X."/>
            <person name="Liu D.K."/>
            <person name="Tu X.D."/>
            <person name="Liu B."/>
            <person name="Hao Y."/>
            <person name="Liao X.Y."/>
            <person name="Jiang Y.T."/>
            <person name="Sun W.H."/>
            <person name="Chen J."/>
            <person name="Chen Y.Q."/>
            <person name="Ai Y."/>
            <person name="Zhai J.W."/>
            <person name="Wu S.S."/>
            <person name="Zhou Z."/>
            <person name="Hsiao Y.Y."/>
            <person name="Wu W.L."/>
            <person name="Chen Y.Y."/>
            <person name="Lin Y.F."/>
            <person name="Hsu J.L."/>
            <person name="Li C.Y."/>
            <person name="Wang Z.W."/>
            <person name="Zhao X."/>
            <person name="Zhong W.Y."/>
            <person name="Ma X.K."/>
            <person name="Ma L."/>
            <person name="Huang J."/>
            <person name="Chen G.Z."/>
            <person name="Huang M.Z."/>
            <person name="Huang L."/>
            <person name="Peng D.H."/>
            <person name="Luo Y.B."/>
            <person name="Zou S.Q."/>
            <person name="Chen S.P."/>
            <person name="Lan S."/>
            <person name="Tsai W.C."/>
            <person name="Van de Peer Y."/>
            <person name="Liu Z.J."/>
        </authorList>
    </citation>
    <scope>NUCLEOTIDE SEQUENCE [LARGE SCALE GENOMIC DNA]</scope>
    <source>
        <strain evidence="4">Lor287</strain>
    </source>
</reference>
<dbReference type="Proteomes" id="UP001418222">
    <property type="component" value="Unassembled WGS sequence"/>
</dbReference>
<dbReference type="Pfam" id="PF12796">
    <property type="entry name" value="Ank_2"/>
    <property type="match status" value="2"/>
</dbReference>
<comment type="caution">
    <text evidence="4">The sequence shown here is derived from an EMBL/GenBank/DDBJ whole genome shotgun (WGS) entry which is preliminary data.</text>
</comment>
<dbReference type="SUPFAM" id="SSF48403">
    <property type="entry name" value="Ankyrin repeat"/>
    <property type="match status" value="1"/>
</dbReference>
<dbReference type="InterPro" id="IPR002110">
    <property type="entry name" value="Ankyrin_rpt"/>
</dbReference>
<protein>
    <submittedName>
        <fullName evidence="4">Uncharacterized protein</fullName>
    </submittedName>
</protein>
<feature type="repeat" description="ANK" evidence="3">
    <location>
        <begin position="379"/>
        <end position="411"/>
    </location>
</feature>
<dbReference type="Gene3D" id="1.25.40.20">
    <property type="entry name" value="Ankyrin repeat-containing domain"/>
    <property type="match status" value="3"/>
</dbReference>
<evidence type="ECO:0000256" key="3">
    <source>
        <dbReference type="PROSITE-ProRule" id="PRU00023"/>
    </source>
</evidence>
<evidence type="ECO:0000313" key="5">
    <source>
        <dbReference type="Proteomes" id="UP001418222"/>
    </source>
</evidence>